<accession>A0A679HW11</accession>
<dbReference type="Proteomes" id="UP000463961">
    <property type="component" value="Chromosome"/>
</dbReference>
<dbReference type="AlphaFoldDB" id="A0A679HW11"/>
<dbReference type="RefSeq" id="WP_242451449.1">
    <property type="nucleotide sequence ID" value="NZ_AP019011.1"/>
</dbReference>
<keyword evidence="2" id="KW-1185">Reference proteome</keyword>
<dbReference type="EMBL" id="AP022345">
    <property type="protein sequence ID" value="BBU69063.1"/>
    <property type="molecule type" value="Genomic_DNA"/>
</dbReference>
<organism evidence="1 2">
    <name type="scientific">Fluviibacter phosphoraccumulans</name>
    <dbReference type="NCBI Taxonomy" id="1751046"/>
    <lineage>
        <taxon>Bacteria</taxon>
        <taxon>Pseudomonadati</taxon>
        <taxon>Pseudomonadota</taxon>
        <taxon>Betaproteobacteria</taxon>
        <taxon>Rhodocyclales</taxon>
        <taxon>Fluviibacteraceae</taxon>
        <taxon>Fluviibacter</taxon>
    </lineage>
</organism>
<reference evidence="2" key="1">
    <citation type="submission" date="2020-01" db="EMBL/GenBank/DDBJ databases">
        <title>Phosphoaccumulans saitamaens gen. nov., sp. nov., a polyphosphate accumulating bacterium isolated from surface river water.</title>
        <authorList>
            <person name="Watanabe K."/>
            <person name="Suda W."/>
        </authorList>
    </citation>
    <scope>NUCLEOTIDE SEQUENCE [LARGE SCALE GENOMIC DNA]</scope>
    <source>
        <strain evidence="2">ICHIAU1</strain>
    </source>
</reference>
<gene>
    <name evidence="1" type="ORF">ICHIAU1_13460</name>
</gene>
<dbReference type="InterPro" id="IPR021682">
    <property type="entry name" value="DUF2933"/>
</dbReference>
<protein>
    <submittedName>
        <fullName evidence="1">Uncharacterized protein</fullName>
    </submittedName>
</protein>
<evidence type="ECO:0000313" key="2">
    <source>
        <dbReference type="Proteomes" id="UP000463961"/>
    </source>
</evidence>
<proteinExistence type="predicted"/>
<evidence type="ECO:0000313" key="1">
    <source>
        <dbReference type="EMBL" id="BBU69063.1"/>
    </source>
</evidence>
<name>A0A679HW11_9RHOO</name>
<sequence length="75" mass="8614">MEHKPFMRSKSGLVFLVFAGIAGYFLLTEHREHAYAFLPFLFLLACPIMHLFMHGNHSHEDHSKNNESQRGKDGA</sequence>
<dbReference type="Pfam" id="PF11666">
    <property type="entry name" value="DUF2933"/>
    <property type="match status" value="1"/>
</dbReference>